<evidence type="ECO:0008006" key="3">
    <source>
        <dbReference type="Google" id="ProtNLM"/>
    </source>
</evidence>
<name>A0A9Q3FUW8_9BASI</name>
<evidence type="ECO:0000313" key="1">
    <source>
        <dbReference type="EMBL" id="MBW0545524.1"/>
    </source>
</evidence>
<protein>
    <recommendedName>
        <fullName evidence="3">DUF4219 domain-containing protein</fullName>
    </recommendedName>
</protein>
<accession>A0A9Q3FUW8</accession>
<proteinExistence type="predicted"/>
<sequence length="124" mass="14505">MDKVIHRDSNNIPIVYGSNYTLWHIKMNIELWARRLYSICTSQGPKNSSPETLEKWNLANNEAVALISNKLHQNFFVSIMDSQTVCSVNSLWTKIHSKFAPQTFVNQGRFWLRWECLKFNGNIE</sequence>
<evidence type="ECO:0000313" key="2">
    <source>
        <dbReference type="Proteomes" id="UP000765509"/>
    </source>
</evidence>
<dbReference type="AlphaFoldDB" id="A0A9Q3FUW8"/>
<dbReference type="Proteomes" id="UP000765509">
    <property type="component" value="Unassembled WGS sequence"/>
</dbReference>
<gene>
    <name evidence="1" type="ORF">O181_085239</name>
</gene>
<organism evidence="1 2">
    <name type="scientific">Austropuccinia psidii MF-1</name>
    <dbReference type="NCBI Taxonomy" id="1389203"/>
    <lineage>
        <taxon>Eukaryota</taxon>
        <taxon>Fungi</taxon>
        <taxon>Dikarya</taxon>
        <taxon>Basidiomycota</taxon>
        <taxon>Pucciniomycotina</taxon>
        <taxon>Pucciniomycetes</taxon>
        <taxon>Pucciniales</taxon>
        <taxon>Sphaerophragmiaceae</taxon>
        <taxon>Austropuccinia</taxon>
    </lineage>
</organism>
<dbReference type="EMBL" id="AVOT02050442">
    <property type="protein sequence ID" value="MBW0545524.1"/>
    <property type="molecule type" value="Genomic_DNA"/>
</dbReference>
<keyword evidence="2" id="KW-1185">Reference proteome</keyword>
<dbReference type="OrthoDB" id="7548346at2759"/>
<reference evidence="1" key="1">
    <citation type="submission" date="2021-03" db="EMBL/GenBank/DDBJ databases">
        <title>Draft genome sequence of rust myrtle Austropuccinia psidii MF-1, a brazilian biotype.</title>
        <authorList>
            <person name="Quecine M.C."/>
            <person name="Pachon D.M.R."/>
            <person name="Bonatelli M.L."/>
            <person name="Correr F.H."/>
            <person name="Franceschini L.M."/>
            <person name="Leite T.F."/>
            <person name="Margarido G.R.A."/>
            <person name="Almeida C.A."/>
            <person name="Ferrarezi J.A."/>
            <person name="Labate C.A."/>
        </authorList>
    </citation>
    <scope>NUCLEOTIDE SEQUENCE</scope>
    <source>
        <strain evidence="1">MF-1</strain>
    </source>
</reference>
<comment type="caution">
    <text evidence="1">The sequence shown here is derived from an EMBL/GenBank/DDBJ whole genome shotgun (WGS) entry which is preliminary data.</text>
</comment>